<dbReference type="EMBL" id="GGEC01064209">
    <property type="protein sequence ID" value="MBX44693.1"/>
    <property type="molecule type" value="Transcribed_RNA"/>
</dbReference>
<proteinExistence type="predicted"/>
<reference evidence="1" key="1">
    <citation type="submission" date="2018-02" db="EMBL/GenBank/DDBJ databases">
        <title>Rhizophora mucronata_Transcriptome.</title>
        <authorList>
            <person name="Meera S.P."/>
            <person name="Sreeshan A."/>
            <person name="Augustine A."/>
        </authorList>
    </citation>
    <scope>NUCLEOTIDE SEQUENCE</scope>
    <source>
        <tissue evidence="1">Leaf</tissue>
    </source>
</reference>
<organism evidence="1">
    <name type="scientific">Rhizophora mucronata</name>
    <name type="common">Asiatic mangrove</name>
    <dbReference type="NCBI Taxonomy" id="61149"/>
    <lineage>
        <taxon>Eukaryota</taxon>
        <taxon>Viridiplantae</taxon>
        <taxon>Streptophyta</taxon>
        <taxon>Embryophyta</taxon>
        <taxon>Tracheophyta</taxon>
        <taxon>Spermatophyta</taxon>
        <taxon>Magnoliopsida</taxon>
        <taxon>eudicotyledons</taxon>
        <taxon>Gunneridae</taxon>
        <taxon>Pentapetalae</taxon>
        <taxon>rosids</taxon>
        <taxon>fabids</taxon>
        <taxon>Malpighiales</taxon>
        <taxon>Rhizophoraceae</taxon>
        <taxon>Rhizophora</taxon>
    </lineage>
</organism>
<sequence>MQFLWFSLPIEPQASALIRWRYPGFDLLIQENQRDFSQDTKGLRDYKQ</sequence>
<protein>
    <submittedName>
        <fullName evidence="1">Uncharacterized protein</fullName>
    </submittedName>
</protein>
<dbReference type="AlphaFoldDB" id="A0A2P2NQC5"/>
<accession>A0A2P2NQC5</accession>
<name>A0A2P2NQC5_RHIMU</name>
<evidence type="ECO:0000313" key="1">
    <source>
        <dbReference type="EMBL" id="MBX44693.1"/>
    </source>
</evidence>